<sequence>MARFKFTFKRLRMDLDEGAYSADDEFNFASDDEEDVASSTVAAVAAVTMPAHKLSATDTQHRIIFNATDGASLLQPSGKRQREIGSWERPGQWKQRRLGSNVQSEKPTVSVGTGLRPWGSWLGKASSPQRVSEVRTPSPVSRLAASVIMKRGGHVRDALSTKPSSGARTHELRAKAAAKPKLLVMRGDPTDWSTAAIVSDTNSLLHHNSGLAAAIVRKGGLEIQHQSTEWVYYHGEVPVGSAMWTTAGKLLSRFIIYTVGPDVRHHRWPSQRHQLELRRAVRSALNMANGLGVTSVAIPALCTGVSRYPKFLAAREIVAECLEFCDDCPLTALRLITLMNEDEVTTSIFVQAMKDAQQQ</sequence>
<accession>A0A8T1VU77</accession>
<evidence type="ECO:0000313" key="4">
    <source>
        <dbReference type="Proteomes" id="UP000694044"/>
    </source>
</evidence>
<reference evidence="3" key="1">
    <citation type="submission" date="2021-02" db="EMBL/GenBank/DDBJ databases">
        <authorList>
            <person name="Palmer J.M."/>
        </authorList>
    </citation>
    <scope>NUCLEOTIDE SEQUENCE</scope>
    <source>
        <strain evidence="3">SCRP734</strain>
    </source>
</reference>
<name>A0A8T1VU77_9STRA</name>
<dbReference type="OrthoDB" id="6133115at2759"/>
<comment type="caution">
    <text evidence="3">The sequence shown here is derived from an EMBL/GenBank/DDBJ whole genome shotgun (WGS) entry which is preliminary data.</text>
</comment>
<dbReference type="AlphaFoldDB" id="A0A8T1VU77"/>
<evidence type="ECO:0000256" key="1">
    <source>
        <dbReference type="SAM" id="MobiDB-lite"/>
    </source>
</evidence>
<dbReference type="PROSITE" id="PS51154">
    <property type="entry name" value="MACRO"/>
    <property type="match status" value="1"/>
</dbReference>
<evidence type="ECO:0000313" key="3">
    <source>
        <dbReference type="EMBL" id="KAG7383788.1"/>
    </source>
</evidence>
<dbReference type="PANTHER" id="PTHR11106">
    <property type="entry name" value="GANGLIOSIDE INDUCED DIFFERENTIATION ASSOCIATED PROTEIN 2-RELATED"/>
    <property type="match status" value="1"/>
</dbReference>
<protein>
    <recommendedName>
        <fullName evidence="2">Macro domain-containing protein</fullName>
    </recommendedName>
</protein>
<dbReference type="Proteomes" id="UP000694044">
    <property type="component" value="Unassembled WGS sequence"/>
</dbReference>
<dbReference type="Pfam" id="PF01661">
    <property type="entry name" value="Macro"/>
    <property type="match status" value="1"/>
</dbReference>
<feature type="region of interest" description="Disordered" evidence="1">
    <location>
        <begin position="75"/>
        <end position="111"/>
    </location>
</feature>
<dbReference type="EMBL" id="JAGDFM010000167">
    <property type="protein sequence ID" value="KAG7383788.1"/>
    <property type="molecule type" value="Genomic_DNA"/>
</dbReference>
<keyword evidence="4" id="KW-1185">Reference proteome</keyword>
<evidence type="ECO:0000259" key="2">
    <source>
        <dbReference type="PROSITE" id="PS51154"/>
    </source>
</evidence>
<dbReference type="InterPro" id="IPR002589">
    <property type="entry name" value="Macro_dom"/>
</dbReference>
<dbReference type="PANTHER" id="PTHR11106:SF111">
    <property type="entry name" value="MACRO DOMAIN-CONTAINING PROTEIN"/>
    <property type="match status" value="1"/>
</dbReference>
<dbReference type="SMART" id="SM00506">
    <property type="entry name" value="A1pp"/>
    <property type="match status" value="1"/>
</dbReference>
<feature type="compositionally biased region" description="Polar residues" evidence="1">
    <location>
        <begin position="98"/>
        <end position="111"/>
    </location>
</feature>
<gene>
    <name evidence="3" type="ORF">PHYPSEUDO_003330</name>
</gene>
<proteinExistence type="predicted"/>
<feature type="domain" description="Macro" evidence="2">
    <location>
        <begin position="169"/>
        <end position="357"/>
    </location>
</feature>
<organism evidence="3 4">
    <name type="scientific">Phytophthora pseudosyringae</name>
    <dbReference type="NCBI Taxonomy" id="221518"/>
    <lineage>
        <taxon>Eukaryota</taxon>
        <taxon>Sar</taxon>
        <taxon>Stramenopiles</taxon>
        <taxon>Oomycota</taxon>
        <taxon>Peronosporomycetes</taxon>
        <taxon>Peronosporales</taxon>
        <taxon>Peronosporaceae</taxon>
        <taxon>Phytophthora</taxon>
    </lineage>
</organism>